<accession>A0A814J2K1</accession>
<dbReference type="GO" id="GO:0006487">
    <property type="term" value="P:protein N-linked glycosylation"/>
    <property type="evidence" value="ECO:0007669"/>
    <property type="project" value="TreeGrafter"/>
</dbReference>
<proteinExistence type="inferred from homology"/>
<evidence type="ECO:0000256" key="2">
    <source>
        <dbReference type="ARBA" id="ARBA00022676"/>
    </source>
</evidence>
<keyword evidence="2" id="KW-0328">Glycosyltransferase</keyword>
<evidence type="ECO:0000313" key="5">
    <source>
        <dbReference type="EMBL" id="CAF3651128.1"/>
    </source>
</evidence>
<dbReference type="Proteomes" id="UP000663845">
    <property type="component" value="Unassembled WGS sequence"/>
</dbReference>
<protein>
    <submittedName>
        <fullName evidence="4">Uncharacterized protein</fullName>
    </submittedName>
</protein>
<sequence>MTTDRVNRSMSRISVANKLNYAKIHGYHFILDAAIDRTRSGHWSKIVTLHSAMRTRPDIEWFWWLDLDAFILEKHIDIYEQVIKKYQWGLDKNYNITKDILVSEDCSGPNSFNAGSFLIRNSQWSKNAMRTVYEHQYWMKHYTNEEQDVMFWLYTNHDDWKRQVQIFPMRLANSFPGTPCGETHRVQYQNGDMVVHYAGYGGRLPRIWPGELEKWRKKGKLLDETEIDIFVK</sequence>
<keyword evidence="3" id="KW-0808">Transferase</keyword>
<dbReference type="EMBL" id="CAJNOG010000166">
    <property type="protein sequence ID" value="CAF1031806.1"/>
    <property type="molecule type" value="Genomic_DNA"/>
</dbReference>
<dbReference type="PANTHER" id="PTHR31306">
    <property type="entry name" value="ALPHA-1,6-MANNOSYLTRANSFERASE MNN11-RELATED"/>
    <property type="match status" value="1"/>
</dbReference>
<dbReference type="Proteomes" id="UP000663844">
    <property type="component" value="Unassembled WGS sequence"/>
</dbReference>
<comment type="caution">
    <text evidence="4">The sequence shown here is derived from an EMBL/GenBank/DDBJ whole genome shotgun (WGS) entry which is preliminary data.</text>
</comment>
<name>A0A814J2K1_9BILA</name>
<dbReference type="GO" id="GO:0016757">
    <property type="term" value="F:glycosyltransferase activity"/>
    <property type="evidence" value="ECO:0007669"/>
    <property type="project" value="UniProtKB-KW"/>
</dbReference>
<dbReference type="SUPFAM" id="SSF53448">
    <property type="entry name" value="Nucleotide-diphospho-sugar transferases"/>
    <property type="match status" value="1"/>
</dbReference>
<dbReference type="GO" id="GO:0000139">
    <property type="term" value="C:Golgi membrane"/>
    <property type="evidence" value="ECO:0007669"/>
    <property type="project" value="TreeGrafter"/>
</dbReference>
<dbReference type="InterPro" id="IPR029044">
    <property type="entry name" value="Nucleotide-diphossugar_trans"/>
</dbReference>
<comment type="similarity">
    <text evidence="1">Belongs to the glycosyltransferase 34 family.</text>
</comment>
<dbReference type="Pfam" id="PF05637">
    <property type="entry name" value="Glyco_transf_34"/>
    <property type="match status" value="1"/>
</dbReference>
<evidence type="ECO:0000313" key="6">
    <source>
        <dbReference type="Proteomes" id="UP000663845"/>
    </source>
</evidence>
<dbReference type="PANTHER" id="PTHR31306:SF4">
    <property type="entry name" value="ALPHA-1,2-GALACTOSYLTRANSFERASE"/>
    <property type="match status" value="1"/>
</dbReference>
<dbReference type="AlphaFoldDB" id="A0A814J2K1"/>
<dbReference type="Gene3D" id="3.90.550.10">
    <property type="entry name" value="Spore Coat Polysaccharide Biosynthesis Protein SpsA, Chain A"/>
    <property type="match status" value="1"/>
</dbReference>
<evidence type="ECO:0000256" key="1">
    <source>
        <dbReference type="ARBA" id="ARBA00005664"/>
    </source>
</evidence>
<evidence type="ECO:0000313" key="4">
    <source>
        <dbReference type="EMBL" id="CAF1031806.1"/>
    </source>
</evidence>
<organism evidence="4 6">
    <name type="scientific">Adineta steineri</name>
    <dbReference type="NCBI Taxonomy" id="433720"/>
    <lineage>
        <taxon>Eukaryota</taxon>
        <taxon>Metazoa</taxon>
        <taxon>Spiralia</taxon>
        <taxon>Gnathifera</taxon>
        <taxon>Rotifera</taxon>
        <taxon>Eurotatoria</taxon>
        <taxon>Bdelloidea</taxon>
        <taxon>Adinetida</taxon>
        <taxon>Adinetidae</taxon>
        <taxon>Adineta</taxon>
    </lineage>
</organism>
<dbReference type="InterPro" id="IPR008630">
    <property type="entry name" value="Glyco_trans_34"/>
</dbReference>
<reference evidence="4" key="1">
    <citation type="submission" date="2021-02" db="EMBL/GenBank/DDBJ databases">
        <authorList>
            <person name="Nowell W R."/>
        </authorList>
    </citation>
    <scope>NUCLEOTIDE SEQUENCE</scope>
</reference>
<gene>
    <name evidence="4" type="ORF">JYZ213_LOCUS17643</name>
    <name evidence="5" type="ORF">OXD698_LOCUS9029</name>
</gene>
<dbReference type="EMBL" id="CAJOAZ010000448">
    <property type="protein sequence ID" value="CAF3651128.1"/>
    <property type="molecule type" value="Genomic_DNA"/>
</dbReference>
<evidence type="ECO:0000256" key="3">
    <source>
        <dbReference type="ARBA" id="ARBA00022679"/>
    </source>
</evidence>